<evidence type="ECO:0008006" key="18">
    <source>
        <dbReference type="Google" id="ProtNLM"/>
    </source>
</evidence>
<dbReference type="Pfam" id="PF00067">
    <property type="entry name" value="p450"/>
    <property type="match status" value="1"/>
</dbReference>
<dbReference type="GO" id="GO:0020037">
    <property type="term" value="F:heme binding"/>
    <property type="evidence" value="ECO:0007669"/>
    <property type="project" value="InterPro"/>
</dbReference>
<evidence type="ECO:0000256" key="13">
    <source>
        <dbReference type="PIRSR" id="PIRSR602401-1"/>
    </source>
</evidence>
<dbReference type="STRING" id="743788.S8FTT2"/>
<dbReference type="OrthoDB" id="2789670at2759"/>
<evidence type="ECO:0000256" key="9">
    <source>
        <dbReference type="ARBA" id="ARBA00023002"/>
    </source>
</evidence>
<dbReference type="GO" id="GO:0016020">
    <property type="term" value="C:membrane"/>
    <property type="evidence" value="ECO:0007669"/>
    <property type="project" value="UniProtKB-SubCell"/>
</dbReference>
<dbReference type="InterPro" id="IPR002401">
    <property type="entry name" value="Cyt_P450_E_grp-I"/>
</dbReference>
<dbReference type="PRINTS" id="PR00463">
    <property type="entry name" value="EP450I"/>
</dbReference>
<keyword evidence="10 13" id="KW-0408">Iron</keyword>
<evidence type="ECO:0000256" key="10">
    <source>
        <dbReference type="ARBA" id="ARBA00023004"/>
    </source>
</evidence>
<keyword evidence="11 14" id="KW-0503">Monooxygenase</keyword>
<evidence type="ECO:0000256" key="3">
    <source>
        <dbReference type="ARBA" id="ARBA00005179"/>
    </source>
</evidence>
<dbReference type="GO" id="GO:0016705">
    <property type="term" value="F:oxidoreductase activity, acting on paired donors, with incorporation or reduction of molecular oxygen"/>
    <property type="evidence" value="ECO:0007669"/>
    <property type="project" value="InterPro"/>
</dbReference>
<feature type="transmembrane region" description="Helical" evidence="15">
    <location>
        <begin position="12"/>
        <end position="31"/>
    </location>
</feature>
<evidence type="ECO:0000256" key="8">
    <source>
        <dbReference type="ARBA" id="ARBA00022989"/>
    </source>
</evidence>
<dbReference type="InParanoid" id="S8FTT2"/>
<evidence type="ECO:0000256" key="7">
    <source>
        <dbReference type="ARBA" id="ARBA00022723"/>
    </source>
</evidence>
<reference evidence="16 17" key="1">
    <citation type="journal article" date="2012" name="Science">
        <title>The Paleozoic origin of enzymatic lignin decomposition reconstructed from 31 fungal genomes.</title>
        <authorList>
            <person name="Floudas D."/>
            <person name="Binder M."/>
            <person name="Riley R."/>
            <person name="Barry K."/>
            <person name="Blanchette R.A."/>
            <person name="Henrissat B."/>
            <person name="Martinez A.T."/>
            <person name="Otillar R."/>
            <person name="Spatafora J.W."/>
            <person name="Yadav J.S."/>
            <person name="Aerts A."/>
            <person name="Benoit I."/>
            <person name="Boyd A."/>
            <person name="Carlson A."/>
            <person name="Copeland A."/>
            <person name="Coutinho P.M."/>
            <person name="de Vries R.P."/>
            <person name="Ferreira P."/>
            <person name="Findley K."/>
            <person name="Foster B."/>
            <person name="Gaskell J."/>
            <person name="Glotzer D."/>
            <person name="Gorecki P."/>
            <person name="Heitman J."/>
            <person name="Hesse C."/>
            <person name="Hori C."/>
            <person name="Igarashi K."/>
            <person name="Jurgens J.A."/>
            <person name="Kallen N."/>
            <person name="Kersten P."/>
            <person name="Kohler A."/>
            <person name="Kuees U."/>
            <person name="Kumar T.K.A."/>
            <person name="Kuo A."/>
            <person name="LaButti K."/>
            <person name="Larrondo L.F."/>
            <person name="Lindquist E."/>
            <person name="Ling A."/>
            <person name="Lombard V."/>
            <person name="Lucas S."/>
            <person name="Lundell T."/>
            <person name="Martin R."/>
            <person name="McLaughlin D.J."/>
            <person name="Morgenstern I."/>
            <person name="Morin E."/>
            <person name="Murat C."/>
            <person name="Nagy L.G."/>
            <person name="Nolan M."/>
            <person name="Ohm R.A."/>
            <person name="Patyshakuliyeva A."/>
            <person name="Rokas A."/>
            <person name="Ruiz-Duenas F.J."/>
            <person name="Sabat G."/>
            <person name="Salamov A."/>
            <person name="Samejima M."/>
            <person name="Schmutz J."/>
            <person name="Slot J.C."/>
            <person name="St John F."/>
            <person name="Stenlid J."/>
            <person name="Sun H."/>
            <person name="Sun S."/>
            <person name="Syed K."/>
            <person name="Tsang A."/>
            <person name="Wiebenga A."/>
            <person name="Young D."/>
            <person name="Pisabarro A."/>
            <person name="Eastwood D.C."/>
            <person name="Martin F."/>
            <person name="Cullen D."/>
            <person name="Grigoriev I.V."/>
            <person name="Hibbett D.S."/>
        </authorList>
    </citation>
    <scope>NUCLEOTIDE SEQUENCE</scope>
    <source>
        <strain evidence="17">FP-58527</strain>
    </source>
</reference>
<comment type="similarity">
    <text evidence="4 14">Belongs to the cytochrome P450 family.</text>
</comment>
<keyword evidence="9 14" id="KW-0560">Oxidoreductase</keyword>
<protein>
    <recommendedName>
        <fullName evidence="18">Cytochrome P450</fullName>
    </recommendedName>
</protein>
<dbReference type="PROSITE" id="PS00086">
    <property type="entry name" value="CYTOCHROME_P450"/>
    <property type="match status" value="1"/>
</dbReference>
<name>S8FTT2_FOMSC</name>
<evidence type="ECO:0000256" key="2">
    <source>
        <dbReference type="ARBA" id="ARBA00004370"/>
    </source>
</evidence>
<evidence type="ECO:0000313" key="16">
    <source>
        <dbReference type="EMBL" id="EPT04606.1"/>
    </source>
</evidence>
<dbReference type="CDD" id="cd11065">
    <property type="entry name" value="CYP64-like"/>
    <property type="match status" value="1"/>
</dbReference>
<dbReference type="EMBL" id="KE504126">
    <property type="protein sequence ID" value="EPT04606.1"/>
    <property type="molecule type" value="Genomic_DNA"/>
</dbReference>
<keyword evidence="7 13" id="KW-0479">Metal-binding</keyword>
<dbReference type="InterPro" id="IPR001128">
    <property type="entry name" value="Cyt_P450"/>
</dbReference>
<dbReference type="HOGENOM" id="CLU_001570_2_3_1"/>
<dbReference type="GO" id="GO:0004497">
    <property type="term" value="F:monooxygenase activity"/>
    <property type="evidence" value="ECO:0007669"/>
    <property type="project" value="UniProtKB-KW"/>
</dbReference>
<dbReference type="AlphaFoldDB" id="S8FTT2"/>
<evidence type="ECO:0000256" key="5">
    <source>
        <dbReference type="ARBA" id="ARBA00022617"/>
    </source>
</evidence>
<sequence>MDTASNTVSNTVPAILLGLSIGAFLLLFSAGGRHTLPPGPKQLPFIGNVHQLPAVDQHKTFAQWGAKYGDVVFAKFFQQPVIILNSAQAAIDLMEKRGAKYSGRPRFTFQRELVEWLYASAWMGCNDVWRQQRKWFQQMLMSKSSVESYQPLQRREVNRLLLDLLNNPADFPYHMKRFATAVILELGYGRTITGLDDDFIRLVEKGVSEALSGTGSGPGSGLVDFFPILRFLPSWFPGAGFQKIAASAREGIRAVEDIPFEQVQREMSDGSAKESFTKDMIEDGQAKGDLSPETLSSMKGAAGMLYVGGTDTSLTPLVMLILEMALHPEVLKKAQDEISRIVDDTRLPDFDDRPQLPYVECVLRELYRYCPSGALGIPHAVIEDDVYRGYHIPKGATVIANIWAMMRDPGHYADPEVFRPERFLEIDLGSDFETWDPKKLVFGFGRRVCPGADLADNSVWLVIARVIATLDIRKARDETGAEITPNPILHSGTVTHPEPFLCDIRPRSEKARRLILDGCIAGGVKDSWAVSTN</sequence>
<evidence type="ECO:0000256" key="11">
    <source>
        <dbReference type="ARBA" id="ARBA00023033"/>
    </source>
</evidence>
<dbReference type="SUPFAM" id="SSF48264">
    <property type="entry name" value="Cytochrome P450"/>
    <property type="match status" value="1"/>
</dbReference>
<dbReference type="InterPro" id="IPR017972">
    <property type="entry name" value="Cyt_P450_CS"/>
</dbReference>
<accession>S8FTT2</accession>
<dbReference type="Gene3D" id="1.10.630.10">
    <property type="entry name" value="Cytochrome P450"/>
    <property type="match status" value="1"/>
</dbReference>
<evidence type="ECO:0000256" key="1">
    <source>
        <dbReference type="ARBA" id="ARBA00001971"/>
    </source>
</evidence>
<dbReference type="PANTHER" id="PTHR46300">
    <property type="entry name" value="P450, PUTATIVE (EUROFUNG)-RELATED-RELATED"/>
    <property type="match status" value="1"/>
</dbReference>
<dbReference type="eggNOG" id="KOG0156">
    <property type="taxonomic scope" value="Eukaryota"/>
</dbReference>
<evidence type="ECO:0000313" key="17">
    <source>
        <dbReference type="Proteomes" id="UP000015241"/>
    </source>
</evidence>
<comment type="subcellular location">
    <subcellularLocation>
        <location evidence="2">Membrane</location>
    </subcellularLocation>
</comment>
<dbReference type="GO" id="GO:0005506">
    <property type="term" value="F:iron ion binding"/>
    <property type="evidence" value="ECO:0007669"/>
    <property type="project" value="InterPro"/>
</dbReference>
<evidence type="ECO:0000256" key="6">
    <source>
        <dbReference type="ARBA" id="ARBA00022692"/>
    </source>
</evidence>
<comment type="pathway">
    <text evidence="3">Secondary metabolite biosynthesis.</text>
</comment>
<evidence type="ECO:0000256" key="12">
    <source>
        <dbReference type="ARBA" id="ARBA00023136"/>
    </source>
</evidence>
<keyword evidence="6 15" id="KW-0812">Transmembrane</keyword>
<keyword evidence="17" id="KW-1185">Reference proteome</keyword>
<keyword evidence="8 15" id="KW-1133">Transmembrane helix</keyword>
<dbReference type="PANTHER" id="PTHR46300:SF5">
    <property type="entry name" value="CYTOCHROME P450"/>
    <property type="match status" value="1"/>
</dbReference>
<evidence type="ECO:0000256" key="15">
    <source>
        <dbReference type="SAM" id="Phobius"/>
    </source>
</evidence>
<dbReference type="Proteomes" id="UP000015241">
    <property type="component" value="Unassembled WGS sequence"/>
</dbReference>
<feature type="binding site" description="axial binding residue" evidence="13">
    <location>
        <position position="449"/>
    </location>
    <ligand>
        <name>heme</name>
        <dbReference type="ChEBI" id="CHEBI:30413"/>
    </ligand>
    <ligandPart>
        <name>Fe</name>
        <dbReference type="ChEBI" id="CHEBI:18248"/>
    </ligandPart>
</feature>
<evidence type="ECO:0000256" key="14">
    <source>
        <dbReference type="RuleBase" id="RU000461"/>
    </source>
</evidence>
<evidence type="ECO:0000256" key="4">
    <source>
        <dbReference type="ARBA" id="ARBA00010617"/>
    </source>
</evidence>
<organism evidence="16 17">
    <name type="scientific">Fomitopsis schrenkii</name>
    <name type="common">Brown rot fungus</name>
    <dbReference type="NCBI Taxonomy" id="2126942"/>
    <lineage>
        <taxon>Eukaryota</taxon>
        <taxon>Fungi</taxon>
        <taxon>Dikarya</taxon>
        <taxon>Basidiomycota</taxon>
        <taxon>Agaricomycotina</taxon>
        <taxon>Agaricomycetes</taxon>
        <taxon>Polyporales</taxon>
        <taxon>Fomitopsis</taxon>
    </lineage>
</organism>
<gene>
    <name evidence="16" type="ORF">FOMPIDRAFT_82108</name>
</gene>
<dbReference type="InterPro" id="IPR050364">
    <property type="entry name" value="Cytochrome_P450_fung"/>
</dbReference>
<keyword evidence="5 13" id="KW-0349">Heme</keyword>
<dbReference type="InterPro" id="IPR036396">
    <property type="entry name" value="Cyt_P450_sf"/>
</dbReference>
<comment type="cofactor">
    <cofactor evidence="1 13">
        <name>heme</name>
        <dbReference type="ChEBI" id="CHEBI:30413"/>
    </cofactor>
</comment>
<keyword evidence="12 15" id="KW-0472">Membrane</keyword>
<proteinExistence type="inferred from homology"/>